<dbReference type="BioCyc" id="PPUT160488:G1G01-5229-MONOMER"/>
<evidence type="ECO:0000313" key="1">
    <source>
        <dbReference type="EMBL" id="AAN70454.1"/>
    </source>
</evidence>
<proteinExistence type="predicted"/>
<protein>
    <recommendedName>
        <fullName evidence="3">DUF2867 domain-containing protein</fullName>
    </recommendedName>
</protein>
<dbReference type="STRING" id="160488.PP_4887"/>
<dbReference type="PaxDb" id="160488-PP_4887"/>
<gene>
    <name evidence="1" type="ordered locus">PP_4887</name>
</gene>
<sequence length="152" mass="17039">MLMSARLIAAQADLNFLHSDSVRLTDPMTALQAYCAMTSDVPGWLARAFRIRDFISRRFNVADIHGFTRGDPMHVPAVGERLDFFTVETISDQQLVLTSRDTHLAVMVCMDVYGQSLSVTTSVLCLNTFGRLYMLPVGMVHGLIVRKMLEKL</sequence>
<organism evidence="1 2">
    <name type="scientific">Pseudomonas putida (strain ATCC 47054 / DSM 6125 / CFBP 8728 / NCIMB 11950 / KT2440)</name>
    <dbReference type="NCBI Taxonomy" id="160488"/>
    <lineage>
        <taxon>Bacteria</taxon>
        <taxon>Pseudomonadati</taxon>
        <taxon>Pseudomonadota</taxon>
        <taxon>Gammaproteobacteria</taxon>
        <taxon>Pseudomonadales</taxon>
        <taxon>Pseudomonadaceae</taxon>
        <taxon>Pseudomonas</taxon>
    </lineage>
</organism>
<dbReference type="KEGG" id="ppu:PP_4887"/>
<dbReference type="HOGENOM" id="CLU_116730_2_1_6"/>
<dbReference type="Pfam" id="PF11066">
    <property type="entry name" value="DUF2867"/>
    <property type="match status" value="1"/>
</dbReference>
<name>Q88DE0_PSEPK</name>
<reference evidence="1 2" key="2">
    <citation type="journal article" date="2016" name="Environ. Microbiol.">
        <title>The revisited genome of Pseudomonas putida KT2440 enlightens its value as a robust metabolic chassis.</title>
        <authorList>
            <person name="Belda E."/>
            <person name="van Heck R.G."/>
            <person name="Lopez-Sanchez M.J."/>
            <person name="Cruveiller S."/>
            <person name="Barbe V."/>
            <person name="Fraser C."/>
            <person name="Klenk H.P."/>
            <person name="Petersen J."/>
            <person name="Morgat A."/>
            <person name="Nikel P.I."/>
            <person name="Vallenet D."/>
            <person name="Rouy Z."/>
            <person name="Sekowska A."/>
            <person name="Martins Dos Santos V.A."/>
            <person name="de Lorenzo V."/>
            <person name="Danchin A."/>
            <person name="Medigue C."/>
        </authorList>
    </citation>
    <scope>NUCLEOTIDE SEQUENCE [LARGE SCALE GENOMIC DNA]</scope>
    <source>
        <strain evidence="2">ATCC 47054 / DSM 6125 / CFBP 8728 / NCIMB 11950 / KT2440</strain>
    </source>
</reference>
<evidence type="ECO:0000313" key="2">
    <source>
        <dbReference type="Proteomes" id="UP000000556"/>
    </source>
</evidence>
<dbReference type="PATRIC" id="fig|160488.4.peg.5221"/>
<dbReference type="Proteomes" id="UP000000556">
    <property type="component" value="Chromosome"/>
</dbReference>
<dbReference type="EMBL" id="AE015451">
    <property type="protein sequence ID" value="AAN70454.1"/>
    <property type="molecule type" value="Genomic_DNA"/>
</dbReference>
<dbReference type="OrthoDB" id="7058586at2"/>
<dbReference type="InterPro" id="IPR021295">
    <property type="entry name" value="DUF2867"/>
</dbReference>
<keyword evidence="2" id="KW-1185">Reference proteome</keyword>
<accession>Q88DE0</accession>
<dbReference type="eggNOG" id="ENOG5032VY7">
    <property type="taxonomic scope" value="Bacteria"/>
</dbReference>
<dbReference type="AlphaFoldDB" id="Q88DE0"/>
<reference evidence="1 2" key="1">
    <citation type="journal article" date="2002" name="Environ. Microbiol.">
        <title>Complete genome sequence and comparative analysis of the metabolically versatile Pseudomonas putida KT2440.</title>
        <authorList>
            <person name="Nelson K.E."/>
            <person name="Weinel C."/>
            <person name="Paulsen I.T."/>
            <person name="Dodson R.J."/>
            <person name="Hilbert H."/>
            <person name="Martins dos Santos V.A."/>
            <person name="Fouts D.E."/>
            <person name="Gill S.R."/>
            <person name="Pop M."/>
            <person name="Holmes M."/>
            <person name="Brinkac L."/>
            <person name="Beanan M."/>
            <person name="DeBoy R.T."/>
            <person name="Daugherty S."/>
            <person name="Kolonay J."/>
            <person name="Madupu R."/>
            <person name="Nelson W."/>
            <person name="White O."/>
            <person name="Peterson J."/>
            <person name="Khouri H."/>
            <person name="Hance I."/>
            <person name="Chris Lee P."/>
            <person name="Holtzapple E."/>
            <person name="Scanlan D."/>
            <person name="Tran K."/>
            <person name="Moazzez A."/>
            <person name="Utterback T."/>
            <person name="Rizzo M."/>
            <person name="Lee K."/>
            <person name="Kosack D."/>
            <person name="Moestl D."/>
            <person name="Wedler H."/>
            <person name="Lauber J."/>
            <person name="Stjepandic D."/>
            <person name="Hoheisel J."/>
            <person name="Straetz M."/>
            <person name="Heim S."/>
            <person name="Kiewitz C."/>
            <person name="Eisen J.A."/>
            <person name="Timmis K.N."/>
            <person name="Dusterhoft A."/>
            <person name="Tummler B."/>
            <person name="Fraser C.M."/>
        </authorList>
    </citation>
    <scope>NUCLEOTIDE SEQUENCE [LARGE SCALE GENOMIC DNA]</scope>
    <source>
        <strain evidence="2">ATCC 47054 / DSM 6125 / CFBP 8728 / NCIMB 11950 / KT2440</strain>
    </source>
</reference>
<evidence type="ECO:0008006" key="3">
    <source>
        <dbReference type="Google" id="ProtNLM"/>
    </source>
</evidence>